<organism evidence="2 3">
    <name type="scientific">Zingiber officinale</name>
    <name type="common">Ginger</name>
    <name type="synonym">Amomum zingiber</name>
    <dbReference type="NCBI Taxonomy" id="94328"/>
    <lineage>
        <taxon>Eukaryota</taxon>
        <taxon>Viridiplantae</taxon>
        <taxon>Streptophyta</taxon>
        <taxon>Embryophyta</taxon>
        <taxon>Tracheophyta</taxon>
        <taxon>Spermatophyta</taxon>
        <taxon>Magnoliopsida</taxon>
        <taxon>Liliopsida</taxon>
        <taxon>Zingiberales</taxon>
        <taxon>Zingiberaceae</taxon>
        <taxon>Zingiber</taxon>
    </lineage>
</organism>
<evidence type="ECO:0000259" key="1">
    <source>
        <dbReference type="PROSITE" id="PS50181"/>
    </source>
</evidence>
<sequence>MSSIVIGNNTLDRISHLPPNIIEQILMRLPLRDAIRTSILSHDWRYAWSSIPHLAFSWQEFPLSICNYSQVNFDRKLVDIIHQVLLLHQGPIHRFELSIQLRSSKDIDGWLLFLSRNDIREIILHRWEGEVYKLPSCLLSCKGLRSLSLHRCMFRPVHFQGFPRLASLFLRSVAISQDGLEALITACPLLNKLCLIDMFDFGGLKVCSPSLVNLTFVGEHIDLSFENVPLLATLSVSLTVKSDKYYAAPGVICKLFRILYHLPSIKKIVLGGQAFKVWTYGELPIQLPCTYQLKHFHATVNFKDMQEMFAIVSLCRSCPLLVTLELEARFVMPANHETPVEKFWNSQQSFDCLFSQLKILEITGVSCILELPFLKFVLANAPVLETAYIGFDYRLKTELDITREMIKFRRLSPAAEIKILKRKFRNASSMWA</sequence>
<dbReference type="PROSITE" id="PS50181">
    <property type="entry name" value="FBOX"/>
    <property type="match status" value="1"/>
</dbReference>
<name>A0A8J5H387_ZINOF</name>
<dbReference type="Proteomes" id="UP000734854">
    <property type="component" value="Unassembled WGS sequence"/>
</dbReference>
<evidence type="ECO:0000313" key="2">
    <source>
        <dbReference type="EMBL" id="KAG6519084.1"/>
    </source>
</evidence>
<dbReference type="PANTHER" id="PTHR31639:SF237">
    <property type="entry name" value="F-BOX DOMAIN-CONTAINING PROTEIN"/>
    <property type="match status" value="1"/>
</dbReference>
<dbReference type="Pfam" id="PF08387">
    <property type="entry name" value="FBD"/>
    <property type="match status" value="1"/>
</dbReference>
<dbReference type="EMBL" id="JACMSC010000006">
    <property type="protein sequence ID" value="KAG6519084.1"/>
    <property type="molecule type" value="Genomic_DNA"/>
</dbReference>
<dbReference type="AlphaFoldDB" id="A0A8J5H387"/>
<dbReference type="SMART" id="SM00579">
    <property type="entry name" value="FBD"/>
    <property type="match status" value="1"/>
</dbReference>
<dbReference type="PANTHER" id="PTHR31639">
    <property type="entry name" value="F-BOX PROTEIN-LIKE"/>
    <property type="match status" value="1"/>
</dbReference>
<proteinExistence type="predicted"/>
<dbReference type="InterPro" id="IPR055411">
    <property type="entry name" value="LRR_FXL15/At3g58940/PEG3-like"/>
</dbReference>
<comment type="caution">
    <text evidence="2">The sequence shown here is derived from an EMBL/GenBank/DDBJ whole genome shotgun (WGS) entry which is preliminary data.</text>
</comment>
<protein>
    <recommendedName>
        <fullName evidence="1">F-box domain-containing protein</fullName>
    </recommendedName>
</protein>
<reference evidence="2 3" key="1">
    <citation type="submission" date="2020-08" db="EMBL/GenBank/DDBJ databases">
        <title>Plant Genome Project.</title>
        <authorList>
            <person name="Zhang R.-G."/>
        </authorList>
    </citation>
    <scope>NUCLEOTIDE SEQUENCE [LARGE SCALE GENOMIC DNA]</scope>
    <source>
        <tissue evidence="2">Rhizome</tissue>
    </source>
</reference>
<accession>A0A8J5H387</accession>
<keyword evidence="3" id="KW-1185">Reference proteome</keyword>
<dbReference type="OrthoDB" id="1163429at2759"/>
<dbReference type="Pfam" id="PF24758">
    <property type="entry name" value="LRR_At5g56370"/>
    <property type="match status" value="1"/>
</dbReference>
<evidence type="ECO:0000313" key="3">
    <source>
        <dbReference type="Proteomes" id="UP000734854"/>
    </source>
</evidence>
<dbReference type="SMART" id="SM00256">
    <property type="entry name" value="FBOX"/>
    <property type="match status" value="1"/>
</dbReference>
<feature type="domain" description="F-box" evidence="1">
    <location>
        <begin position="11"/>
        <end position="61"/>
    </location>
</feature>
<dbReference type="InterPro" id="IPR001810">
    <property type="entry name" value="F-box_dom"/>
</dbReference>
<dbReference type="InterPro" id="IPR006566">
    <property type="entry name" value="FBD"/>
</dbReference>
<gene>
    <name evidence="2" type="ORF">ZIOFF_022573</name>
</gene>
<dbReference type="Pfam" id="PF00646">
    <property type="entry name" value="F-box"/>
    <property type="match status" value="1"/>
</dbReference>